<dbReference type="Pfam" id="PF05368">
    <property type="entry name" value="NmrA"/>
    <property type="match status" value="1"/>
</dbReference>
<dbReference type="OrthoDB" id="9809586at2"/>
<dbReference type="InterPro" id="IPR021295">
    <property type="entry name" value="DUF2867"/>
</dbReference>
<organism evidence="2 3">
    <name type="scientific">Ktedonobacter racemifer DSM 44963</name>
    <dbReference type="NCBI Taxonomy" id="485913"/>
    <lineage>
        <taxon>Bacteria</taxon>
        <taxon>Bacillati</taxon>
        <taxon>Chloroflexota</taxon>
        <taxon>Ktedonobacteria</taxon>
        <taxon>Ktedonobacterales</taxon>
        <taxon>Ktedonobacteraceae</taxon>
        <taxon>Ktedonobacter</taxon>
    </lineage>
</organism>
<protein>
    <submittedName>
        <fullName evidence="2">NAD-dependent epimerase/dehydratase</fullName>
    </submittedName>
</protein>
<dbReference type="InterPro" id="IPR051207">
    <property type="entry name" value="ComplexI_NDUFA9_subunit"/>
</dbReference>
<keyword evidence="3" id="KW-1185">Reference proteome</keyword>
<dbReference type="Gene3D" id="3.40.50.720">
    <property type="entry name" value="NAD(P)-binding Rossmann-like Domain"/>
    <property type="match status" value="1"/>
</dbReference>
<evidence type="ECO:0000313" key="3">
    <source>
        <dbReference type="Proteomes" id="UP000004508"/>
    </source>
</evidence>
<dbReference type="InterPro" id="IPR008030">
    <property type="entry name" value="NmrA-like"/>
</dbReference>
<dbReference type="CDD" id="cd05245">
    <property type="entry name" value="SDR_a2"/>
    <property type="match status" value="1"/>
</dbReference>
<dbReference type="EMBL" id="ADVG01000001">
    <property type="protein sequence ID" value="EFH89935.1"/>
    <property type="molecule type" value="Genomic_DNA"/>
</dbReference>
<comment type="caution">
    <text evidence="2">The sequence shown here is derived from an EMBL/GenBank/DDBJ whole genome shotgun (WGS) entry which is preliminary data.</text>
</comment>
<dbReference type="InterPro" id="IPR036291">
    <property type="entry name" value="NAD(P)-bd_dom_sf"/>
</dbReference>
<name>D6TCB8_KTERA</name>
<dbReference type="SUPFAM" id="SSF51735">
    <property type="entry name" value="NAD(P)-binding Rossmann-fold domains"/>
    <property type="match status" value="1"/>
</dbReference>
<accession>D6TCB8</accession>
<dbReference type="eggNOG" id="COG0702">
    <property type="taxonomic scope" value="Bacteria"/>
</dbReference>
<dbReference type="STRING" id="485913.Krac_11524"/>
<sequence length="499" mass="55960">MTRLSSSQTILVTGATGYIGSRLVPHLLQKGWTVRCLVRDPARLACRNWEQVEVYQGDVLTPETLQSALKGVFAAYYLVHSMKAGERGFTERDLLAALQFGQAAQAAGVQRIIYLGGLGRDQDTLSPHLKSRHAVGEQLRASGVAVTEFRASVIIGSGNISFELIRYLTERVPLLICPRWVHTLTQPIFVQDVLRYLVACLGLPETQNRIIEIGGDQPLSYGQMMLIYARARGLKRWLIPVPVLTPRLSSWWVKLVTPLSVNVARPLIDGLKNQAVVQDPTSQRLFPFTPLSYEEALALVLERKEIGEGDLARSGFSSQYTSSQPLRKQGEGLIFERRHFVTPASAAAIFQVLTSLGGENGWLYANMLWKIRGALDRLVGGVGLRRGRSPTAKLRVGDSLDFWRVEVLVPDRLLRLRAEMKLPGKAWLQFEIVPQGLGKRRLLQTAIYEPKGLKGLFYWYSLYPLHRLIFRGLIAAIVRKAEQIPRREQKGFVSQQSFP</sequence>
<dbReference type="PANTHER" id="PTHR12126">
    <property type="entry name" value="NADH-UBIQUINONE OXIDOREDUCTASE 39 KDA SUBUNIT-RELATED"/>
    <property type="match status" value="1"/>
</dbReference>
<dbReference type="AlphaFoldDB" id="D6TCB8"/>
<evidence type="ECO:0000259" key="1">
    <source>
        <dbReference type="Pfam" id="PF05368"/>
    </source>
</evidence>
<reference evidence="2 3" key="1">
    <citation type="journal article" date="2011" name="Stand. Genomic Sci.">
        <title>Non-contiguous finished genome sequence and contextual data of the filamentous soil bacterium Ktedonobacter racemifer type strain (SOSP1-21).</title>
        <authorList>
            <person name="Chang Y.J."/>
            <person name="Land M."/>
            <person name="Hauser L."/>
            <person name="Chertkov O."/>
            <person name="Del Rio T.G."/>
            <person name="Nolan M."/>
            <person name="Copeland A."/>
            <person name="Tice H."/>
            <person name="Cheng J.F."/>
            <person name="Lucas S."/>
            <person name="Han C."/>
            <person name="Goodwin L."/>
            <person name="Pitluck S."/>
            <person name="Ivanova N."/>
            <person name="Ovchinikova G."/>
            <person name="Pati A."/>
            <person name="Chen A."/>
            <person name="Palaniappan K."/>
            <person name="Mavromatis K."/>
            <person name="Liolios K."/>
            <person name="Brettin T."/>
            <person name="Fiebig A."/>
            <person name="Rohde M."/>
            <person name="Abt B."/>
            <person name="Goker M."/>
            <person name="Detter J.C."/>
            <person name="Woyke T."/>
            <person name="Bristow J."/>
            <person name="Eisen J.A."/>
            <person name="Markowitz V."/>
            <person name="Hugenholtz P."/>
            <person name="Kyrpides N.C."/>
            <person name="Klenk H.P."/>
            <person name="Lapidus A."/>
        </authorList>
    </citation>
    <scope>NUCLEOTIDE SEQUENCE [LARGE SCALE GENOMIC DNA]</scope>
    <source>
        <strain evidence="3">DSM 44963</strain>
    </source>
</reference>
<dbReference type="PANTHER" id="PTHR12126:SF11">
    <property type="entry name" value="NADH DEHYDROGENASE [UBIQUINONE] 1 ALPHA SUBCOMPLEX SUBUNIT 9, MITOCHONDRIAL"/>
    <property type="match status" value="1"/>
</dbReference>
<feature type="domain" description="NmrA-like" evidence="1">
    <location>
        <begin position="7"/>
        <end position="152"/>
    </location>
</feature>
<dbReference type="Proteomes" id="UP000004508">
    <property type="component" value="Unassembled WGS sequence"/>
</dbReference>
<evidence type="ECO:0000313" key="2">
    <source>
        <dbReference type="EMBL" id="EFH89935.1"/>
    </source>
</evidence>
<gene>
    <name evidence="2" type="ORF">Krac_11524</name>
</gene>
<dbReference type="GO" id="GO:0044877">
    <property type="term" value="F:protein-containing complex binding"/>
    <property type="evidence" value="ECO:0007669"/>
    <property type="project" value="TreeGrafter"/>
</dbReference>
<dbReference type="Pfam" id="PF11066">
    <property type="entry name" value="DUF2867"/>
    <property type="match status" value="1"/>
</dbReference>
<dbReference type="SUPFAM" id="SSF55961">
    <property type="entry name" value="Bet v1-like"/>
    <property type="match status" value="1"/>
</dbReference>
<proteinExistence type="predicted"/>
<dbReference type="RefSeq" id="WP_007906911.1">
    <property type="nucleotide sequence ID" value="NZ_ADVG01000001.1"/>
</dbReference>
<dbReference type="InParanoid" id="D6TCB8"/>